<feature type="domain" description="CobQ/CobB/MinD/ParA nucleotide binding" evidence="1">
    <location>
        <begin position="4"/>
        <end position="195"/>
    </location>
</feature>
<dbReference type="PANTHER" id="PTHR13696">
    <property type="entry name" value="P-LOOP CONTAINING NUCLEOSIDE TRIPHOSPHATE HYDROLASE"/>
    <property type="match status" value="1"/>
</dbReference>
<accession>A0ABQ2H4W2</accession>
<dbReference type="InterPro" id="IPR027417">
    <property type="entry name" value="P-loop_NTPase"/>
</dbReference>
<dbReference type="EMBL" id="BMNW01000037">
    <property type="protein sequence ID" value="GGM32544.1"/>
    <property type="molecule type" value="Genomic_DNA"/>
</dbReference>
<comment type="caution">
    <text evidence="2">The sequence shown here is derived from an EMBL/GenBank/DDBJ whole genome shotgun (WGS) entry which is preliminary data.</text>
</comment>
<organism evidence="2 3">
    <name type="scientific">Pseudomonas asuensis</name>
    <dbReference type="NCBI Taxonomy" id="1825787"/>
    <lineage>
        <taxon>Bacteria</taxon>
        <taxon>Pseudomonadati</taxon>
        <taxon>Pseudomonadota</taxon>
        <taxon>Gammaproteobacteria</taxon>
        <taxon>Pseudomonadales</taxon>
        <taxon>Pseudomonadaceae</taxon>
        <taxon>Pseudomonas</taxon>
    </lineage>
</organism>
<dbReference type="CDD" id="cd02042">
    <property type="entry name" value="ParAB_family"/>
    <property type="match status" value="1"/>
</dbReference>
<protein>
    <submittedName>
        <fullName evidence="2">Partition protein</fullName>
    </submittedName>
</protein>
<dbReference type="Proteomes" id="UP000616499">
    <property type="component" value="Unassembled WGS sequence"/>
</dbReference>
<dbReference type="PANTHER" id="PTHR13696:SF96">
    <property type="entry name" value="COBQ_COBB_MIND_PARA NUCLEOTIDE BINDING DOMAIN-CONTAINING PROTEIN"/>
    <property type="match status" value="1"/>
</dbReference>
<dbReference type="RefSeq" id="WP_150348762.1">
    <property type="nucleotide sequence ID" value="NZ_BMNW01000037.1"/>
</dbReference>
<dbReference type="InterPro" id="IPR002586">
    <property type="entry name" value="CobQ/CobB/MinD/ParA_Nub-bd_dom"/>
</dbReference>
<keyword evidence="3" id="KW-1185">Reference proteome</keyword>
<gene>
    <name evidence="2" type="ORF">GCM10009425_48780</name>
</gene>
<reference evidence="3" key="1">
    <citation type="journal article" date="2019" name="Int. J. Syst. Evol. Microbiol.">
        <title>The Global Catalogue of Microorganisms (GCM) 10K type strain sequencing project: providing services to taxonomists for standard genome sequencing and annotation.</title>
        <authorList>
            <consortium name="The Broad Institute Genomics Platform"/>
            <consortium name="The Broad Institute Genome Sequencing Center for Infectious Disease"/>
            <person name="Wu L."/>
            <person name="Ma J."/>
        </authorList>
    </citation>
    <scope>NUCLEOTIDE SEQUENCE [LARGE SCALE GENOMIC DNA]</scope>
    <source>
        <strain evidence="3">JCM 13501</strain>
    </source>
</reference>
<evidence type="ECO:0000313" key="3">
    <source>
        <dbReference type="Proteomes" id="UP000616499"/>
    </source>
</evidence>
<name>A0ABQ2H4W2_9PSED</name>
<sequence>MIVLIGNTKGGTGKSTTSVQLAVARANQGKNVWLVDGDPQNSSGQAITLRLMDGVKPAVAASHYPKGDDFYVQVEHQSKLYDDVILDCGGFDSESLRSALALADVLVVPFQPRAFDTWALSKMASLIDEAQRARSRAKIQPLRVHAMLSMADPGVNASDNLEAERVLEHYPQLPFLDASLGDRKAFAVASSRGLSVDELERKDQKASFELKRLVRHIFGDVE</sequence>
<dbReference type="SUPFAM" id="SSF52540">
    <property type="entry name" value="P-loop containing nucleoside triphosphate hydrolases"/>
    <property type="match status" value="1"/>
</dbReference>
<dbReference type="InterPro" id="IPR050678">
    <property type="entry name" value="DNA_Partitioning_ATPase"/>
</dbReference>
<evidence type="ECO:0000313" key="2">
    <source>
        <dbReference type="EMBL" id="GGM32544.1"/>
    </source>
</evidence>
<proteinExistence type="predicted"/>
<evidence type="ECO:0000259" key="1">
    <source>
        <dbReference type="Pfam" id="PF01656"/>
    </source>
</evidence>
<dbReference type="Gene3D" id="3.40.50.300">
    <property type="entry name" value="P-loop containing nucleotide triphosphate hydrolases"/>
    <property type="match status" value="1"/>
</dbReference>
<dbReference type="Pfam" id="PF01656">
    <property type="entry name" value="CbiA"/>
    <property type="match status" value="1"/>
</dbReference>
<dbReference type="PIRSF" id="PIRSF009320">
    <property type="entry name" value="Nuc_binding_HP_1000"/>
    <property type="match status" value="1"/>
</dbReference>